<evidence type="ECO:0000313" key="1">
    <source>
        <dbReference type="EMBL" id="KAE8136650.1"/>
    </source>
</evidence>
<evidence type="ECO:0000313" key="2">
    <source>
        <dbReference type="Proteomes" id="UP000325672"/>
    </source>
</evidence>
<dbReference type="SUPFAM" id="SSF51556">
    <property type="entry name" value="Metallo-dependent hydrolases"/>
    <property type="match status" value="1"/>
</dbReference>
<dbReference type="InterPro" id="IPR032466">
    <property type="entry name" value="Metal_Hydrolase"/>
</dbReference>
<organism evidence="1 2">
    <name type="scientific">Aspergillus pseudotamarii</name>
    <dbReference type="NCBI Taxonomy" id="132259"/>
    <lineage>
        <taxon>Eukaryota</taxon>
        <taxon>Fungi</taxon>
        <taxon>Dikarya</taxon>
        <taxon>Ascomycota</taxon>
        <taxon>Pezizomycotina</taxon>
        <taxon>Eurotiomycetes</taxon>
        <taxon>Eurotiomycetidae</taxon>
        <taxon>Eurotiales</taxon>
        <taxon>Aspergillaceae</taxon>
        <taxon>Aspergillus</taxon>
        <taxon>Aspergillus subgen. Circumdati</taxon>
    </lineage>
</organism>
<dbReference type="Proteomes" id="UP000325672">
    <property type="component" value="Unassembled WGS sequence"/>
</dbReference>
<dbReference type="EMBL" id="ML743583">
    <property type="protein sequence ID" value="KAE8136650.1"/>
    <property type="molecule type" value="Genomic_DNA"/>
</dbReference>
<evidence type="ECO:0008006" key="3">
    <source>
        <dbReference type="Google" id="ProtNLM"/>
    </source>
</evidence>
<name>A0A5N6SSA6_ASPPS</name>
<gene>
    <name evidence="1" type="ORF">BDV38DRAFT_283864</name>
</gene>
<proteinExistence type="predicted"/>
<dbReference type="GeneID" id="43644338"/>
<dbReference type="OrthoDB" id="2135488at2759"/>
<sequence length="107" mass="12541">MEQVWTPLSGTYRFPNVPDLDEYVTDMLRTATDRVVWTSDWPHSGGMGANPERDRKEVQEYRKLDDTAFITRCRKRYPDVEGGTGDQLACKIGVENQRKLWQWDDDE</sequence>
<dbReference type="Gene3D" id="3.20.20.140">
    <property type="entry name" value="Metal-dependent hydrolases"/>
    <property type="match status" value="1"/>
</dbReference>
<keyword evidence="2" id="KW-1185">Reference proteome</keyword>
<dbReference type="RefSeq" id="XP_031912713.1">
    <property type="nucleotide sequence ID" value="XM_032060128.1"/>
</dbReference>
<protein>
    <recommendedName>
        <fullName evidence="3">Amidohydrolase-related domain-containing protein</fullName>
    </recommendedName>
</protein>
<accession>A0A5N6SSA6</accession>
<dbReference type="AlphaFoldDB" id="A0A5N6SSA6"/>
<reference evidence="1 2" key="1">
    <citation type="submission" date="2019-04" db="EMBL/GenBank/DDBJ databases">
        <title>Friends and foes A comparative genomics study of 23 Aspergillus species from section Flavi.</title>
        <authorList>
            <consortium name="DOE Joint Genome Institute"/>
            <person name="Kjaerbolling I."/>
            <person name="Vesth T."/>
            <person name="Frisvad J.C."/>
            <person name="Nybo J.L."/>
            <person name="Theobald S."/>
            <person name="Kildgaard S."/>
            <person name="Isbrandt T."/>
            <person name="Kuo A."/>
            <person name="Sato A."/>
            <person name="Lyhne E.K."/>
            <person name="Kogle M.E."/>
            <person name="Wiebenga A."/>
            <person name="Kun R.S."/>
            <person name="Lubbers R.J."/>
            <person name="Makela M.R."/>
            <person name="Barry K."/>
            <person name="Chovatia M."/>
            <person name="Clum A."/>
            <person name="Daum C."/>
            <person name="Haridas S."/>
            <person name="He G."/>
            <person name="LaButti K."/>
            <person name="Lipzen A."/>
            <person name="Mondo S."/>
            <person name="Riley R."/>
            <person name="Salamov A."/>
            <person name="Simmons B.A."/>
            <person name="Magnuson J.K."/>
            <person name="Henrissat B."/>
            <person name="Mortensen U.H."/>
            <person name="Larsen T.O."/>
            <person name="Devries R.P."/>
            <person name="Grigoriev I.V."/>
            <person name="Machida M."/>
            <person name="Baker S.E."/>
            <person name="Andersen M.R."/>
        </authorList>
    </citation>
    <scope>NUCLEOTIDE SEQUENCE [LARGE SCALE GENOMIC DNA]</scope>
    <source>
        <strain evidence="1 2">CBS 117625</strain>
    </source>
</reference>